<sequence>MPPRNDNDYFSMEVISLQDRQGTAHSFAWPKYFCLSSENVTNFRAVYTRSTYNNAQPADDEQRIINEHPIYTDVHKFQVQYHHEARKIVRKKRLTDAEALRAVNLFNDRPLRLPGTHQTPIPVDSKDGDVVFMGTVRRSQSRAAPTTPSTTRSTAASPSIADSSAARSADSRPRGRRRRDSAGSRPPVTRQSARISNRRRVANASGTGSSPLSHRNTGPVTIADDSGEEELVLPADDE</sequence>
<feature type="compositionally biased region" description="Low complexity" evidence="1">
    <location>
        <begin position="141"/>
        <end position="168"/>
    </location>
</feature>
<comment type="caution">
    <text evidence="2">The sequence shown here is derived from an EMBL/GenBank/DDBJ whole genome shotgun (WGS) entry which is preliminary data.</text>
</comment>
<feature type="compositionally biased region" description="Polar residues" evidence="1">
    <location>
        <begin position="204"/>
        <end position="219"/>
    </location>
</feature>
<evidence type="ECO:0000313" key="3">
    <source>
        <dbReference type="Proteomes" id="UP001338125"/>
    </source>
</evidence>
<gene>
    <name evidence="2" type="ORF">PT974_10001</name>
</gene>
<reference evidence="2 3" key="1">
    <citation type="submission" date="2024-01" db="EMBL/GenBank/DDBJ databases">
        <title>Complete genome of Cladobotryum mycophilum ATHUM6906.</title>
        <authorList>
            <person name="Christinaki A.C."/>
            <person name="Myridakis A.I."/>
            <person name="Kouvelis V.N."/>
        </authorList>
    </citation>
    <scope>NUCLEOTIDE SEQUENCE [LARGE SCALE GENOMIC DNA]</scope>
    <source>
        <strain evidence="2 3">ATHUM6906</strain>
    </source>
</reference>
<accession>A0ABR0S8M0</accession>
<organism evidence="2 3">
    <name type="scientific">Cladobotryum mycophilum</name>
    <dbReference type="NCBI Taxonomy" id="491253"/>
    <lineage>
        <taxon>Eukaryota</taxon>
        <taxon>Fungi</taxon>
        <taxon>Dikarya</taxon>
        <taxon>Ascomycota</taxon>
        <taxon>Pezizomycotina</taxon>
        <taxon>Sordariomycetes</taxon>
        <taxon>Hypocreomycetidae</taxon>
        <taxon>Hypocreales</taxon>
        <taxon>Hypocreaceae</taxon>
        <taxon>Cladobotryum</taxon>
    </lineage>
</organism>
<dbReference type="EMBL" id="JAVFKD010000015">
    <property type="protein sequence ID" value="KAK5988518.1"/>
    <property type="molecule type" value="Genomic_DNA"/>
</dbReference>
<feature type="compositionally biased region" description="Acidic residues" evidence="1">
    <location>
        <begin position="225"/>
        <end position="238"/>
    </location>
</feature>
<evidence type="ECO:0000313" key="2">
    <source>
        <dbReference type="EMBL" id="KAK5988518.1"/>
    </source>
</evidence>
<feature type="region of interest" description="Disordered" evidence="1">
    <location>
        <begin position="136"/>
        <end position="238"/>
    </location>
</feature>
<evidence type="ECO:0000256" key="1">
    <source>
        <dbReference type="SAM" id="MobiDB-lite"/>
    </source>
</evidence>
<dbReference type="Proteomes" id="UP001338125">
    <property type="component" value="Unassembled WGS sequence"/>
</dbReference>
<keyword evidence="3" id="KW-1185">Reference proteome</keyword>
<protein>
    <submittedName>
        <fullName evidence="2">Uncharacterized protein</fullName>
    </submittedName>
</protein>
<proteinExistence type="predicted"/>
<name>A0ABR0S8M0_9HYPO</name>